<proteinExistence type="predicted"/>
<name>A0A2U9IT85_9CREN</name>
<dbReference type="GeneID" id="36834689"/>
<dbReference type="OrthoDB" id="34362at2157"/>
<dbReference type="PANTHER" id="PTHR22677:SF4">
    <property type="entry name" value="USHER SYNDROME TYPE-1G PROTEIN-LIKE PROTEIN"/>
    <property type="match status" value="1"/>
</dbReference>
<accession>A0A2U9IT85</accession>
<reference evidence="2 3" key="1">
    <citation type="submission" date="2018-05" db="EMBL/GenBank/DDBJ databases">
        <title>Complete Genome Sequences of Extremely Thermoacidophilic, Metal-Mobilizing Type-Strain Members of the Archaeal Family Sulfolobaceae: Acidianus brierleyi DSM-1651T, Acidianus sulfidivorans DSM-18786T, Metallosphaera hakonensis DSM-7519T, and Metallosphaera prunae DSM-10039T.</title>
        <authorList>
            <person name="Counts J.A."/>
            <person name="Kelly R.M."/>
        </authorList>
    </citation>
    <scope>NUCLEOTIDE SEQUENCE [LARGE SCALE GENOMIC DNA]</scope>
    <source>
        <strain evidence="2 3">HO1-1</strain>
    </source>
</reference>
<protein>
    <submittedName>
        <fullName evidence="2">Ankyrin repeat domain-containing protein</fullName>
    </submittedName>
</protein>
<dbReference type="SMART" id="SM00248">
    <property type="entry name" value="ANK"/>
    <property type="match status" value="3"/>
</dbReference>
<dbReference type="PROSITE" id="PS50297">
    <property type="entry name" value="ANK_REP_REGION"/>
    <property type="match status" value="3"/>
</dbReference>
<dbReference type="STRING" id="1293036.GCA_001315825_03074"/>
<dbReference type="SUPFAM" id="SSF48403">
    <property type="entry name" value="Ankyrin repeat"/>
    <property type="match status" value="1"/>
</dbReference>
<reference evidence="3" key="2">
    <citation type="submission" date="2020-03" db="EMBL/GenBank/DDBJ databases">
        <title>Complete Genome Sequences of Extremely Thermoacidophilic, Metal-Mobilizing Type-Strain Members of the Archaeal Family Sulfolobaceae: Acidianus brierleyi DSM-1651T, Acidianus sulfidivorans DSM-18786T, Metallosphaera hakonensis DSM-7519T, and Metallosphaera prunae DSM-10039T.</title>
        <authorList>
            <person name="Counts J.A."/>
            <person name="Kelly R.M."/>
        </authorList>
    </citation>
    <scope>NUCLEOTIDE SEQUENCE [LARGE SCALE GENOMIC DNA]</scope>
    <source>
        <strain evidence="3">HO1-1</strain>
    </source>
</reference>
<dbReference type="InterPro" id="IPR002110">
    <property type="entry name" value="Ankyrin_rpt"/>
</dbReference>
<gene>
    <name evidence="2" type="ORF">DFR87_05065</name>
</gene>
<keyword evidence="1" id="KW-0040">ANK repeat</keyword>
<evidence type="ECO:0000313" key="2">
    <source>
        <dbReference type="EMBL" id="AWR99173.1"/>
    </source>
</evidence>
<dbReference type="Proteomes" id="UP000247586">
    <property type="component" value="Chromosome"/>
</dbReference>
<keyword evidence="3" id="KW-1185">Reference proteome</keyword>
<dbReference type="RefSeq" id="WP_110369036.1">
    <property type="nucleotide sequence ID" value="NZ_BBBA01000061.1"/>
</dbReference>
<feature type="repeat" description="ANK" evidence="1">
    <location>
        <begin position="100"/>
        <end position="132"/>
    </location>
</feature>
<dbReference type="Pfam" id="PF12796">
    <property type="entry name" value="Ank_2"/>
    <property type="match status" value="1"/>
</dbReference>
<feature type="repeat" description="ANK" evidence="1">
    <location>
        <begin position="34"/>
        <end position="66"/>
    </location>
</feature>
<dbReference type="PRINTS" id="PR01415">
    <property type="entry name" value="ANKYRIN"/>
</dbReference>
<dbReference type="InterPro" id="IPR039323">
    <property type="entry name" value="ANKRD_45/46/60"/>
</dbReference>
<sequence length="148" mass="16842">MQNICNSLFVWISEGNLDMIKSLDKINLLRCTKRGRNLLHEASFQGEIEIVIFLLDSGFDPNERDGEGNTPIHLAFCNNNLEIVKILIERGADPNVPDKDGFTILHKAEYLGLSSLKEFLIRHGARTDLKDSLGRRAYEYRRDPGLNN</sequence>
<dbReference type="PANTHER" id="PTHR22677">
    <property type="entry name" value="ANKYRIN REPEAT DOMAIN-CONTAINING PROTEIN 60"/>
    <property type="match status" value="1"/>
</dbReference>
<dbReference type="InterPro" id="IPR036770">
    <property type="entry name" value="Ankyrin_rpt-contain_sf"/>
</dbReference>
<dbReference type="KEGG" id="mhk:DFR87_05065"/>
<reference evidence="3" key="3">
    <citation type="submission" date="2020-03" db="EMBL/GenBank/DDBJ databases">
        <title>Sequencing and Assembly of Multiple Reported Metal-Biooxidizing Members of the Extremely Thermoacidophilic Archaeal Family Sulfolobaceae.</title>
        <authorList>
            <person name="Counts J.A."/>
            <person name="Kelly R.M."/>
        </authorList>
    </citation>
    <scope>NUCLEOTIDE SEQUENCE [LARGE SCALE GENOMIC DNA]</scope>
    <source>
        <strain evidence="3">HO1-1</strain>
    </source>
</reference>
<dbReference type="AlphaFoldDB" id="A0A2U9IT85"/>
<feature type="repeat" description="ANK" evidence="1">
    <location>
        <begin position="67"/>
        <end position="99"/>
    </location>
</feature>
<dbReference type="PROSITE" id="PS50088">
    <property type="entry name" value="ANK_REPEAT"/>
    <property type="match status" value="3"/>
</dbReference>
<evidence type="ECO:0000313" key="3">
    <source>
        <dbReference type="Proteomes" id="UP000247586"/>
    </source>
</evidence>
<organism evidence="2 3">
    <name type="scientific">Metallosphaera hakonensis JCM 8857 = DSM 7519</name>
    <dbReference type="NCBI Taxonomy" id="1293036"/>
    <lineage>
        <taxon>Archaea</taxon>
        <taxon>Thermoproteota</taxon>
        <taxon>Thermoprotei</taxon>
        <taxon>Sulfolobales</taxon>
        <taxon>Sulfolobaceae</taxon>
        <taxon>Metallosphaera</taxon>
    </lineage>
</organism>
<evidence type="ECO:0000256" key="1">
    <source>
        <dbReference type="PROSITE-ProRule" id="PRU00023"/>
    </source>
</evidence>
<dbReference type="Gene3D" id="1.25.40.20">
    <property type="entry name" value="Ankyrin repeat-containing domain"/>
    <property type="match status" value="1"/>
</dbReference>
<dbReference type="EMBL" id="CP029287">
    <property type="protein sequence ID" value="AWR99173.1"/>
    <property type="molecule type" value="Genomic_DNA"/>
</dbReference>